<dbReference type="InterPro" id="IPR003615">
    <property type="entry name" value="HNH_nuc"/>
</dbReference>
<evidence type="ECO:0000313" key="2">
    <source>
        <dbReference type="EMBL" id="AZA59802.1"/>
    </source>
</evidence>
<proteinExistence type="predicted"/>
<protein>
    <submittedName>
        <fullName evidence="2">HNH endonuclease</fullName>
    </submittedName>
</protein>
<evidence type="ECO:0000313" key="3">
    <source>
        <dbReference type="Proteomes" id="UP000269076"/>
    </source>
</evidence>
<sequence>MGKFLNILFKKIKLMKVKELDEYTIAKVLYSYLVEEKSHRVIQSEILCLPAPLNGGGYVAMEILHYFNIKGNSKGLLKNNLDYIETINSEAKEILNSFYSISNEAKNLLLKKNINPQNKKTERLQLVKSRIYQDVLKYYTSMNYNKCCALCQIDQPELLVASHIIPWSVDEDKRLDLDNCILLCNFHDKLFDKGFISLDENFNLIISKKLSRNVVNLLENSFFKTPKEYLPNQKYLKLHREDILRK</sequence>
<accession>A0A3G6MVH0</accession>
<dbReference type="Proteomes" id="UP000269076">
    <property type="component" value="Chromosome"/>
</dbReference>
<dbReference type="Pfam" id="PF13391">
    <property type="entry name" value="HNH_2"/>
    <property type="match status" value="1"/>
</dbReference>
<name>A0A3G6MVH0_9FLAO</name>
<organism evidence="2 3">
    <name type="scientific">Chryseobacterium indoltheticum</name>
    <dbReference type="NCBI Taxonomy" id="254"/>
    <lineage>
        <taxon>Bacteria</taxon>
        <taxon>Pseudomonadati</taxon>
        <taxon>Bacteroidota</taxon>
        <taxon>Flavobacteriia</taxon>
        <taxon>Flavobacteriales</taxon>
        <taxon>Weeksellaceae</taxon>
        <taxon>Chryseobacterium group</taxon>
        <taxon>Chryseobacterium</taxon>
    </lineage>
</organism>
<dbReference type="EMBL" id="CP033928">
    <property type="protein sequence ID" value="AZA59802.1"/>
    <property type="molecule type" value="Genomic_DNA"/>
</dbReference>
<keyword evidence="2" id="KW-0540">Nuclease</keyword>
<gene>
    <name evidence="2" type="ORF">EG340_01525</name>
</gene>
<dbReference type="AlphaFoldDB" id="A0A3G6MVH0"/>
<dbReference type="GO" id="GO:0004519">
    <property type="term" value="F:endonuclease activity"/>
    <property type="evidence" value="ECO:0007669"/>
    <property type="project" value="UniProtKB-KW"/>
</dbReference>
<feature type="domain" description="HNH nuclease" evidence="1">
    <location>
        <begin position="148"/>
        <end position="199"/>
    </location>
</feature>
<keyword evidence="2" id="KW-0255">Endonuclease</keyword>
<reference evidence="2 3" key="1">
    <citation type="submission" date="2018-11" db="EMBL/GenBank/DDBJ databases">
        <title>Proposal to divide the Flavobacteriaceae and reorganize its genera based on Amino Acid Identity values calculated from whole genome sequences.</title>
        <authorList>
            <person name="Nicholson A.C."/>
            <person name="Gulvik C.A."/>
            <person name="Whitney A.M."/>
            <person name="Humrighouse B.W."/>
            <person name="Bell M."/>
            <person name="Holmes B."/>
            <person name="Steigerwalt A."/>
            <person name="Villarma A."/>
            <person name="Sheth M."/>
            <person name="Batra D."/>
            <person name="Pryor J."/>
            <person name="Bernardet J.-F."/>
            <person name="Hugo C."/>
            <person name="Kampfer P."/>
            <person name="Newman J."/>
            <person name="Mcquiston J.R."/>
        </authorList>
    </citation>
    <scope>NUCLEOTIDE SEQUENCE [LARGE SCALE GENOMIC DNA]</scope>
    <source>
        <strain evidence="2 3">G0211</strain>
    </source>
</reference>
<keyword evidence="2" id="KW-0378">Hydrolase</keyword>
<evidence type="ECO:0000259" key="1">
    <source>
        <dbReference type="Pfam" id="PF13391"/>
    </source>
</evidence>